<organism evidence="3 4">
    <name type="scientific">Arabidopsis thaliana x Arabidopsis arenosa</name>
    <dbReference type="NCBI Taxonomy" id="1240361"/>
    <lineage>
        <taxon>Eukaryota</taxon>
        <taxon>Viridiplantae</taxon>
        <taxon>Streptophyta</taxon>
        <taxon>Embryophyta</taxon>
        <taxon>Tracheophyta</taxon>
        <taxon>Spermatophyta</taxon>
        <taxon>Magnoliopsida</taxon>
        <taxon>eudicotyledons</taxon>
        <taxon>Gunneridae</taxon>
        <taxon>Pentapetalae</taxon>
        <taxon>rosids</taxon>
        <taxon>malvids</taxon>
        <taxon>Brassicales</taxon>
        <taxon>Brassicaceae</taxon>
        <taxon>Camelineae</taxon>
        <taxon>Arabidopsis</taxon>
    </lineage>
</organism>
<dbReference type="EMBL" id="JAEFBK010000029">
    <property type="protein sequence ID" value="KAG7530557.1"/>
    <property type="molecule type" value="Genomic_DNA"/>
</dbReference>
<dbReference type="InterPro" id="IPR047259">
    <property type="entry name" value="QUIRKY-like"/>
</dbReference>
<evidence type="ECO:0000313" key="4">
    <source>
        <dbReference type="Proteomes" id="UP000694240"/>
    </source>
</evidence>
<name>A0A8T1XH09_9BRAS</name>
<dbReference type="PANTHER" id="PTHR31425:SF36">
    <property type="entry name" value="PROTEIN QUIRKY"/>
    <property type="match status" value="1"/>
</dbReference>
<comment type="caution">
    <text evidence="3">The sequence shown here is derived from an EMBL/GenBank/DDBJ whole genome shotgun (WGS) entry which is preliminary data.</text>
</comment>
<dbReference type="PANTHER" id="PTHR31425">
    <property type="entry name" value="PHOSPHORIBOSYLANTHRANILATE TRANSFERASE ISOFORM 1"/>
    <property type="match status" value="1"/>
</dbReference>
<sequence>MIGVWYYRFRPKIPAGMDIRLSQAETVDPDELDEEFDTIPSSRRPEVIRARYDRLRILAVRVQTILGDFAAQGERIQALVSWRDPRATKLFIAMFGDHNSSVCSSCENGGGGSRVLLSPASDVPRHNAYGESQFFPAVAKLVRSAHLRRERRQESKFTKLGVFEYPTIPCDNLS</sequence>
<dbReference type="AlphaFoldDB" id="A0A8T1XH09"/>
<keyword evidence="4" id="KW-1185">Reference proteome</keyword>
<keyword evidence="3" id="KW-0328">Glycosyltransferase</keyword>
<evidence type="ECO:0000256" key="1">
    <source>
        <dbReference type="ARBA" id="ARBA00022737"/>
    </source>
</evidence>
<gene>
    <name evidence="3" type="ORF">ISN45_Un29g000010</name>
</gene>
<dbReference type="InterPro" id="IPR013583">
    <property type="entry name" value="MCTP_C"/>
</dbReference>
<evidence type="ECO:0000313" key="3">
    <source>
        <dbReference type="EMBL" id="KAG7530557.1"/>
    </source>
</evidence>
<reference evidence="3 4" key="1">
    <citation type="submission" date="2020-12" db="EMBL/GenBank/DDBJ databases">
        <title>Concerted genomic and epigenomic changes stabilize Arabidopsis allopolyploids.</title>
        <authorList>
            <person name="Chen Z."/>
        </authorList>
    </citation>
    <scope>NUCLEOTIDE SEQUENCE [LARGE SCALE GENOMIC DNA]</scope>
    <source>
        <strain evidence="3">Allo738</strain>
        <tissue evidence="3">Leaf</tissue>
    </source>
</reference>
<feature type="domain" description="Multiple C2" evidence="2">
    <location>
        <begin position="1"/>
        <end position="94"/>
    </location>
</feature>
<protein>
    <submittedName>
        <fullName evidence="3">Phosphoribosyltransferase C-terminal</fullName>
    </submittedName>
</protein>
<keyword evidence="1" id="KW-0677">Repeat</keyword>
<accession>A0A8T1XH09</accession>
<dbReference type="Proteomes" id="UP000694240">
    <property type="component" value="Unassembled WGS sequence"/>
</dbReference>
<keyword evidence="3" id="KW-0808">Transferase</keyword>
<dbReference type="Pfam" id="PF08372">
    <property type="entry name" value="PRT_C"/>
    <property type="match status" value="1"/>
</dbReference>
<proteinExistence type="predicted"/>
<evidence type="ECO:0000259" key="2">
    <source>
        <dbReference type="Pfam" id="PF08372"/>
    </source>
</evidence>
<dbReference type="GO" id="GO:0016757">
    <property type="term" value="F:glycosyltransferase activity"/>
    <property type="evidence" value="ECO:0007669"/>
    <property type="project" value="UniProtKB-KW"/>
</dbReference>